<dbReference type="EMBL" id="CAJNOH010000848">
    <property type="protein sequence ID" value="CAF1135826.1"/>
    <property type="molecule type" value="Genomic_DNA"/>
</dbReference>
<feature type="compositionally biased region" description="Basic and acidic residues" evidence="1">
    <location>
        <begin position="88"/>
        <end position="99"/>
    </location>
</feature>
<evidence type="ECO:0000256" key="1">
    <source>
        <dbReference type="SAM" id="MobiDB-lite"/>
    </source>
</evidence>
<gene>
    <name evidence="3" type="ORF">JXQ802_LOCUS42343</name>
    <name evidence="2" type="ORF">PYM288_LOCUS21452</name>
</gene>
<keyword evidence="5" id="KW-1185">Reference proteome</keyword>
<name>A0A814RM44_9BILA</name>
<dbReference type="EMBL" id="CAJNOL010002842">
    <property type="protein sequence ID" value="CAF1532508.1"/>
    <property type="molecule type" value="Genomic_DNA"/>
</dbReference>
<sequence length="109" mass="12335">MADSPFTYKSVTDEDLEMFTKHKNTINSEVRKKHPSIPANFELKPVRVRHVPACGTIHDFKIALPDNQFVKVSWITGAMQMYPPGENPPEHPPEPHINVDDTLTSTPDD</sequence>
<proteinExistence type="predicted"/>
<dbReference type="Proteomes" id="UP000663854">
    <property type="component" value="Unassembled WGS sequence"/>
</dbReference>
<dbReference type="Proteomes" id="UP000663870">
    <property type="component" value="Unassembled WGS sequence"/>
</dbReference>
<dbReference type="AlphaFoldDB" id="A0A814RM44"/>
<reference evidence="2" key="1">
    <citation type="submission" date="2021-02" db="EMBL/GenBank/DDBJ databases">
        <authorList>
            <person name="Nowell W R."/>
        </authorList>
    </citation>
    <scope>NUCLEOTIDE SEQUENCE</scope>
</reference>
<organism evidence="2 4">
    <name type="scientific">Rotaria sordida</name>
    <dbReference type="NCBI Taxonomy" id="392033"/>
    <lineage>
        <taxon>Eukaryota</taxon>
        <taxon>Metazoa</taxon>
        <taxon>Spiralia</taxon>
        <taxon>Gnathifera</taxon>
        <taxon>Rotifera</taxon>
        <taxon>Eurotatoria</taxon>
        <taxon>Bdelloidea</taxon>
        <taxon>Philodinida</taxon>
        <taxon>Philodinidae</taxon>
        <taxon>Rotaria</taxon>
    </lineage>
</organism>
<evidence type="ECO:0000313" key="5">
    <source>
        <dbReference type="Proteomes" id="UP000663870"/>
    </source>
</evidence>
<feature type="region of interest" description="Disordered" evidence="1">
    <location>
        <begin position="81"/>
        <end position="109"/>
    </location>
</feature>
<evidence type="ECO:0000313" key="4">
    <source>
        <dbReference type="Proteomes" id="UP000663854"/>
    </source>
</evidence>
<protein>
    <submittedName>
        <fullName evidence="2">Uncharacterized protein</fullName>
    </submittedName>
</protein>
<comment type="caution">
    <text evidence="2">The sequence shown here is derived from an EMBL/GenBank/DDBJ whole genome shotgun (WGS) entry which is preliminary data.</text>
</comment>
<evidence type="ECO:0000313" key="2">
    <source>
        <dbReference type="EMBL" id="CAF1135826.1"/>
    </source>
</evidence>
<evidence type="ECO:0000313" key="3">
    <source>
        <dbReference type="EMBL" id="CAF1532508.1"/>
    </source>
</evidence>
<accession>A0A814RM44</accession>